<evidence type="ECO:0000256" key="5">
    <source>
        <dbReference type="PROSITE-ProRule" id="PRU01240"/>
    </source>
</evidence>
<accession>A0A6A5JUX1</accession>
<dbReference type="InterPro" id="IPR000209">
    <property type="entry name" value="Peptidase_S8/S53_dom"/>
</dbReference>
<feature type="active site" description="Charge relay system" evidence="5">
    <location>
        <position position="186"/>
    </location>
</feature>
<name>A0A6A5JUX1_9PLEO</name>
<feature type="active site" description="Charge relay system" evidence="5">
    <location>
        <position position="381"/>
    </location>
</feature>
<feature type="active site" description="Charge relay system" evidence="5">
    <location>
        <position position="135"/>
    </location>
</feature>
<evidence type="ECO:0000256" key="2">
    <source>
        <dbReference type="ARBA" id="ARBA00022670"/>
    </source>
</evidence>
<comment type="similarity">
    <text evidence="1 5">Belongs to the peptidase S8 family.</text>
</comment>
<sequence length="398" mass="43851">MYITHTKLNATQAAEIAQLDFIESIDVVWDPDYEKDENRIPEEFRAINTTQLDEMTTEEPPESFLLTRSFAKSSTNANHFVPRAMGAPDPNAPYWKKMLSAPPPSPGEAFLATDNYPPYLADDTGGAGTTIYILDDGFDTGIPDLLQTPGGRRVDTHFMPNHFSLPAEVITNNRAGTEEIGGPGFHGTIMACLAGGAQIGVAPKANLYLFKVKGSYRNSNRPDPIISHHTHRSVTYWIRHVKEHIDQRERARPAGGPPLKSVINMSWGINNRQWGEDGEESLNNMKTLLQRFLDWCSARGIPVVVAAGNEDFRTWDTNENLPHSMSRDTDSMIIVGAVNARGLVIEQQLPDESGLVHLYSPGHEITTPTGNGNELKASGTSQATAIVVCNLFLYSNSH</sequence>
<organism evidence="7 8">
    <name type="scientific">Decorospora gaudefroyi</name>
    <dbReference type="NCBI Taxonomy" id="184978"/>
    <lineage>
        <taxon>Eukaryota</taxon>
        <taxon>Fungi</taxon>
        <taxon>Dikarya</taxon>
        <taxon>Ascomycota</taxon>
        <taxon>Pezizomycotina</taxon>
        <taxon>Dothideomycetes</taxon>
        <taxon>Pleosporomycetidae</taxon>
        <taxon>Pleosporales</taxon>
        <taxon>Pleosporineae</taxon>
        <taxon>Pleosporaceae</taxon>
        <taxon>Decorospora</taxon>
    </lineage>
</organism>
<reference evidence="7" key="1">
    <citation type="submission" date="2020-01" db="EMBL/GenBank/DDBJ databases">
        <authorList>
            <consortium name="DOE Joint Genome Institute"/>
            <person name="Haridas S."/>
            <person name="Albert R."/>
            <person name="Binder M."/>
            <person name="Bloem J."/>
            <person name="Labutti K."/>
            <person name="Salamov A."/>
            <person name="Andreopoulos B."/>
            <person name="Baker S.E."/>
            <person name="Barry K."/>
            <person name="Bills G."/>
            <person name="Bluhm B.H."/>
            <person name="Cannon C."/>
            <person name="Castanera R."/>
            <person name="Culley D.E."/>
            <person name="Daum C."/>
            <person name="Ezra D."/>
            <person name="Gonzalez J.B."/>
            <person name="Henrissat B."/>
            <person name="Kuo A."/>
            <person name="Liang C."/>
            <person name="Lipzen A."/>
            <person name="Lutzoni F."/>
            <person name="Magnuson J."/>
            <person name="Mondo S."/>
            <person name="Nolan M."/>
            <person name="Ohm R."/>
            <person name="Pangilinan J."/>
            <person name="Park H.-J."/>
            <person name="Ramirez L."/>
            <person name="Alfaro M."/>
            <person name="Sun H."/>
            <person name="Tritt A."/>
            <person name="Yoshinaga Y."/>
            <person name="Zwiers L.-H."/>
            <person name="Turgeon B.G."/>
            <person name="Goodwin S.B."/>
            <person name="Spatafora J.W."/>
            <person name="Crous P.W."/>
            <person name="Grigoriev I.V."/>
        </authorList>
    </citation>
    <scope>NUCLEOTIDE SEQUENCE</scope>
    <source>
        <strain evidence="7">P77</strain>
    </source>
</reference>
<evidence type="ECO:0000256" key="1">
    <source>
        <dbReference type="ARBA" id="ARBA00011073"/>
    </source>
</evidence>
<dbReference type="PANTHER" id="PTHR43806">
    <property type="entry name" value="PEPTIDASE S8"/>
    <property type="match status" value="1"/>
</dbReference>
<dbReference type="PANTHER" id="PTHR43806:SF11">
    <property type="entry name" value="CEREVISIN-RELATED"/>
    <property type="match status" value="1"/>
</dbReference>
<evidence type="ECO:0000313" key="7">
    <source>
        <dbReference type="EMBL" id="KAF1828008.1"/>
    </source>
</evidence>
<keyword evidence="2 5" id="KW-0645">Protease</keyword>
<evidence type="ECO:0000256" key="4">
    <source>
        <dbReference type="ARBA" id="ARBA00022825"/>
    </source>
</evidence>
<dbReference type="Proteomes" id="UP000800040">
    <property type="component" value="Unassembled WGS sequence"/>
</dbReference>
<evidence type="ECO:0000256" key="3">
    <source>
        <dbReference type="ARBA" id="ARBA00022801"/>
    </source>
</evidence>
<dbReference type="InterPro" id="IPR050131">
    <property type="entry name" value="Peptidase_S8_subtilisin-like"/>
</dbReference>
<protein>
    <submittedName>
        <fullName evidence="7">Subtilisin-like protein</fullName>
    </submittedName>
</protein>
<dbReference type="Pfam" id="PF00082">
    <property type="entry name" value="Peptidase_S8"/>
    <property type="match status" value="1"/>
</dbReference>
<dbReference type="Gene3D" id="3.40.50.200">
    <property type="entry name" value="Peptidase S8/S53 domain"/>
    <property type="match status" value="1"/>
</dbReference>
<keyword evidence="8" id="KW-1185">Reference proteome</keyword>
<dbReference type="OrthoDB" id="3689527at2759"/>
<dbReference type="PROSITE" id="PS51892">
    <property type="entry name" value="SUBTILASE"/>
    <property type="match status" value="1"/>
</dbReference>
<evidence type="ECO:0000259" key="6">
    <source>
        <dbReference type="Pfam" id="PF00082"/>
    </source>
</evidence>
<dbReference type="GO" id="GO:0006508">
    <property type="term" value="P:proteolysis"/>
    <property type="evidence" value="ECO:0007669"/>
    <property type="project" value="UniProtKB-KW"/>
</dbReference>
<keyword evidence="4 5" id="KW-0720">Serine protease</keyword>
<dbReference type="InterPro" id="IPR036852">
    <property type="entry name" value="Peptidase_S8/S53_dom_sf"/>
</dbReference>
<dbReference type="EMBL" id="ML975814">
    <property type="protein sequence ID" value="KAF1828008.1"/>
    <property type="molecule type" value="Genomic_DNA"/>
</dbReference>
<proteinExistence type="inferred from homology"/>
<dbReference type="SUPFAM" id="SSF52743">
    <property type="entry name" value="Subtilisin-like"/>
    <property type="match status" value="1"/>
</dbReference>
<dbReference type="GO" id="GO:0004252">
    <property type="term" value="F:serine-type endopeptidase activity"/>
    <property type="evidence" value="ECO:0007669"/>
    <property type="project" value="UniProtKB-UniRule"/>
</dbReference>
<dbReference type="AlphaFoldDB" id="A0A6A5JUX1"/>
<feature type="domain" description="Peptidase S8/S53" evidence="6">
    <location>
        <begin position="126"/>
        <end position="387"/>
    </location>
</feature>
<keyword evidence="3 5" id="KW-0378">Hydrolase</keyword>
<evidence type="ECO:0000313" key="8">
    <source>
        <dbReference type="Proteomes" id="UP000800040"/>
    </source>
</evidence>
<gene>
    <name evidence="7" type="ORF">BDW02DRAFT_603916</name>
</gene>